<keyword evidence="3" id="KW-1185">Reference proteome</keyword>
<evidence type="ECO:0008006" key="4">
    <source>
        <dbReference type="Google" id="ProtNLM"/>
    </source>
</evidence>
<dbReference type="Proteomes" id="UP000610746">
    <property type="component" value="Unassembled WGS sequence"/>
</dbReference>
<dbReference type="InterPro" id="IPR010634">
    <property type="entry name" value="DUF1223"/>
</dbReference>
<feature type="signal peptide" evidence="1">
    <location>
        <begin position="1"/>
        <end position="18"/>
    </location>
</feature>
<dbReference type="PANTHER" id="PTHR36057">
    <property type="match status" value="1"/>
</dbReference>
<sequence length="258" mass="29372">MKNAIFALLFCFGLFQMACSQNSKTTGKKNEPLAIKPLSQNSFAIVQLFTSQGCSSCPPADELLRKLKDENTARNLFVLSYHVDYWNRLGWKDVFSKEKFTKKQYSYENKFKYGSVYTPQAVVNGAEHTVGSSEREVKNLIKKYQNLENNNSLNITDLKIDGENITFKYKISTSLLNQNLMIAFVKNEQETSVKRGENGGRKLISTNIVLSEISEILDTESKSVSAKIEKNDIKFTDIIFYTQDKNLNISVAKQFSDF</sequence>
<gene>
    <name evidence="2" type="ORF">HNQ03_001858</name>
</gene>
<dbReference type="EMBL" id="JABSNO010000012">
    <property type="protein sequence ID" value="NRS92778.1"/>
    <property type="molecule type" value="Genomic_DNA"/>
</dbReference>
<dbReference type="PANTHER" id="PTHR36057:SF1">
    <property type="entry name" value="LIPOPROTEIN LIPID ATTACHMENT SITE-LIKE PROTEIN, PUTATIVE (DUF1223)-RELATED"/>
    <property type="match status" value="1"/>
</dbReference>
<name>A0A8J8K8A0_9FLAO</name>
<accession>A0A8J8K8A0</accession>
<dbReference type="Pfam" id="PF06764">
    <property type="entry name" value="DUF1223"/>
    <property type="match status" value="1"/>
</dbReference>
<organism evidence="2 3">
    <name type="scientific">Frigoriflavimonas asaccharolytica</name>
    <dbReference type="NCBI Taxonomy" id="2735899"/>
    <lineage>
        <taxon>Bacteria</taxon>
        <taxon>Pseudomonadati</taxon>
        <taxon>Bacteroidota</taxon>
        <taxon>Flavobacteriia</taxon>
        <taxon>Flavobacteriales</taxon>
        <taxon>Weeksellaceae</taxon>
        <taxon>Frigoriflavimonas</taxon>
    </lineage>
</organism>
<dbReference type="InterPro" id="IPR036249">
    <property type="entry name" value="Thioredoxin-like_sf"/>
</dbReference>
<dbReference type="RefSeq" id="WP_173779367.1">
    <property type="nucleotide sequence ID" value="NZ_JABSNO010000012.1"/>
</dbReference>
<dbReference type="SUPFAM" id="SSF52833">
    <property type="entry name" value="Thioredoxin-like"/>
    <property type="match status" value="1"/>
</dbReference>
<feature type="chain" id="PRO_5035244503" description="DUF1223 domain-containing protein" evidence="1">
    <location>
        <begin position="19"/>
        <end position="258"/>
    </location>
</feature>
<dbReference type="AlphaFoldDB" id="A0A8J8K8A0"/>
<proteinExistence type="predicted"/>
<evidence type="ECO:0000313" key="2">
    <source>
        <dbReference type="EMBL" id="NRS92778.1"/>
    </source>
</evidence>
<evidence type="ECO:0000313" key="3">
    <source>
        <dbReference type="Proteomes" id="UP000610746"/>
    </source>
</evidence>
<comment type="caution">
    <text evidence="2">The sequence shown here is derived from an EMBL/GenBank/DDBJ whole genome shotgun (WGS) entry which is preliminary data.</text>
</comment>
<reference evidence="2" key="1">
    <citation type="submission" date="2020-05" db="EMBL/GenBank/DDBJ databases">
        <title>Genomic Encyclopedia of Type Strains, Phase IV (KMG-V): Genome sequencing to study the core and pangenomes of soil and plant-associated prokaryotes.</title>
        <authorList>
            <person name="Whitman W."/>
        </authorList>
    </citation>
    <scope>NUCLEOTIDE SEQUENCE</scope>
    <source>
        <strain evidence="2">16F</strain>
    </source>
</reference>
<protein>
    <recommendedName>
        <fullName evidence="4">DUF1223 domain-containing protein</fullName>
    </recommendedName>
</protein>
<keyword evidence="1" id="KW-0732">Signal</keyword>
<evidence type="ECO:0000256" key="1">
    <source>
        <dbReference type="SAM" id="SignalP"/>
    </source>
</evidence>